<proteinExistence type="predicted"/>
<reference evidence="2" key="1">
    <citation type="journal article" date="2018" name="Genome Biol. Evol.">
        <title>Genomics and development of Lentinus tigrinus, a white-rot wood-decaying mushroom with dimorphic fruiting bodies.</title>
        <authorList>
            <person name="Wu B."/>
            <person name="Xu Z."/>
            <person name="Knudson A."/>
            <person name="Carlson A."/>
            <person name="Chen N."/>
            <person name="Kovaka S."/>
            <person name="LaButti K."/>
            <person name="Lipzen A."/>
            <person name="Pennachio C."/>
            <person name="Riley R."/>
            <person name="Schakwitz W."/>
            <person name="Umezawa K."/>
            <person name="Ohm R.A."/>
            <person name="Grigoriev I.V."/>
            <person name="Nagy L.G."/>
            <person name="Gibbons J."/>
            <person name="Hibbett D."/>
        </authorList>
    </citation>
    <scope>NUCLEOTIDE SEQUENCE [LARGE SCALE GENOMIC DNA]</scope>
    <source>
        <strain evidence="2">ALCF2SS1-6</strain>
    </source>
</reference>
<protein>
    <submittedName>
        <fullName evidence="2">Uncharacterized protein</fullName>
    </submittedName>
</protein>
<feature type="region of interest" description="Disordered" evidence="1">
    <location>
        <begin position="1"/>
        <end position="56"/>
    </location>
</feature>
<name>A0A5C2RMB1_9APHY</name>
<gene>
    <name evidence="2" type="ORF">L227DRAFT_62223</name>
</gene>
<feature type="compositionally biased region" description="Low complexity" evidence="1">
    <location>
        <begin position="46"/>
        <end position="56"/>
    </location>
</feature>
<sequence>MRPVPAANGATLGPHLPERTIFDRHHPRHANAPPPSRPRSPPGSPIPSSSSASSNARVTLLPDAHASRQKRPQKRQDRAELAIENWLLASSVRGVAESRNRDSGAGCVFPFYAFENARKTRTQLPRGREYNTHPKKICSSLLQLAPRLPSSSCCLFLFRACACVRRKYDRKSQSDSREVHTAHCTPHKAAYVRYRKYQTIRGKRLAACDSRLASHEAG</sequence>
<dbReference type="Proteomes" id="UP000313359">
    <property type="component" value="Unassembled WGS sequence"/>
</dbReference>
<evidence type="ECO:0000313" key="3">
    <source>
        <dbReference type="Proteomes" id="UP000313359"/>
    </source>
</evidence>
<dbReference type="EMBL" id="ML122373">
    <property type="protein sequence ID" value="RPD52321.1"/>
    <property type="molecule type" value="Genomic_DNA"/>
</dbReference>
<keyword evidence="3" id="KW-1185">Reference proteome</keyword>
<evidence type="ECO:0000256" key="1">
    <source>
        <dbReference type="SAM" id="MobiDB-lite"/>
    </source>
</evidence>
<accession>A0A5C2RMB1</accession>
<dbReference type="AlphaFoldDB" id="A0A5C2RMB1"/>
<evidence type="ECO:0000313" key="2">
    <source>
        <dbReference type="EMBL" id="RPD52321.1"/>
    </source>
</evidence>
<organism evidence="2 3">
    <name type="scientific">Lentinus tigrinus ALCF2SS1-6</name>
    <dbReference type="NCBI Taxonomy" id="1328759"/>
    <lineage>
        <taxon>Eukaryota</taxon>
        <taxon>Fungi</taxon>
        <taxon>Dikarya</taxon>
        <taxon>Basidiomycota</taxon>
        <taxon>Agaricomycotina</taxon>
        <taxon>Agaricomycetes</taxon>
        <taxon>Polyporales</taxon>
        <taxon>Polyporaceae</taxon>
        <taxon>Lentinus</taxon>
    </lineage>
</organism>
<feature type="compositionally biased region" description="Pro residues" evidence="1">
    <location>
        <begin position="32"/>
        <end position="45"/>
    </location>
</feature>